<evidence type="ECO:0000313" key="3">
    <source>
        <dbReference type="Proteomes" id="UP000016662"/>
    </source>
</evidence>
<comment type="caution">
    <text evidence="2">The sequence shown here is derived from an EMBL/GenBank/DDBJ whole genome shotgun (WGS) entry which is preliminary data.</text>
</comment>
<feature type="domain" description="Immunity protein Imm33" evidence="1">
    <location>
        <begin position="33"/>
        <end position="116"/>
    </location>
</feature>
<sequence length="132" mass="14450">MPRQTGDMLGRSLPERRYQKMAQSKTTGGEGIVYLTRRAYESGEIRLLLRTDAVCAERDTGWQLLQGSETGLELSNPENGLLVSVARALELEPKLTPLLGVSSAPCRAAYAYDEKNGGFVPTAYPADIPTEF</sequence>
<evidence type="ECO:0000259" key="1">
    <source>
        <dbReference type="Pfam" id="PF09951"/>
    </source>
</evidence>
<dbReference type="Pfam" id="PF09951">
    <property type="entry name" value="Imm33"/>
    <property type="match status" value="1"/>
</dbReference>
<dbReference type="HOGENOM" id="CLU_1915584_0_0_9"/>
<dbReference type="PATRIC" id="fig|411473.3.peg.1225"/>
<reference evidence="2 3" key="1">
    <citation type="submission" date="2013-07" db="EMBL/GenBank/DDBJ databases">
        <authorList>
            <person name="Weinstock G."/>
            <person name="Sodergren E."/>
            <person name="Wylie T."/>
            <person name="Fulton L."/>
            <person name="Fulton R."/>
            <person name="Fronick C."/>
            <person name="O'Laughlin M."/>
            <person name="Godfrey J."/>
            <person name="Miner T."/>
            <person name="Herter B."/>
            <person name="Appelbaum E."/>
            <person name="Cordes M."/>
            <person name="Lek S."/>
            <person name="Wollam A."/>
            <person name="Pepin K.H."/>
            <person name="Palsikar V.B."/>
            <person name="Mitreva M."/>
            <person name="Wilson R.K."/>
        </authorList>
    </citation>
    <scope>NUCLEOTIDE SEQUENCE [LARGE SCALE GENOMIC DNA]</scope>
    <source>
        <strain evidence="2 3">ATCC 27760</strain>
    </source>
</reference>
<dbReference type="AlphaFoldDB" id="U2M321"/>
<dbReference type="Proteomes" id="UP000016662">
    <property type="component" value="Unassembled WGS sequence"/>
</dbReference>
<protein>
    <recommendedName>
        <fullName evidence="1">Immunity protein Imm33 domain-containing protein</fullName>
    </recommendedName>
</protein>
<keyword evidence="3" id="KW-1185">Reference proteome</keyword>
<proteinExistence type="predicted"/>
<gene>
    <name evidence="2" type="ORF">RUMCAL_01511</name>
</gene>
<dbReference type="InterPro" id="IPR018689">
    <property type="entry name" value="Imm33_dom"/>
</dbReference>
<dbReference type="EMBL" id="AWVF01000184">
    <property type="protein sequence ID" value="ERJ96149.1"/>
    <property type="molecule type" value="Genomic_DNA"/>
</dbReference>
<accession>U2M321</accession>
<name>U2M321_9FIRM</name>
<evidence type="ECO:0000313" key="2">
    <source>
        <dbReference type="EMBL" id="ERJ96149.1"/>
    </source>
</evidence>
<organism evidence="2 3">
    <name type="scientific">Ruminococcus callidus ATCC 27760</name>
    <dbReference type="NCBI Taxonomy" id="411473"/>
    <lineage>
        <taxon>Bacteria</taxon>
        <taxon>Bacillati</taxon>
        <taxon>Bacillota</taxon>
        <taxon>Clostridia</taxon>
        <taxon>Eubacteriales</taxon>
        <taxon>Oscillospiraceae</taxon>
        <taxon>Ruminococcus</taxon>
    </lineage>
</organism>
<dbReference type="STRING" id="411473.RUMCAL_01511"/>